<dbReference type="InterPro" id="IPR032774">
    <property type="entry name" value="WG_beta_rep"/>
</dbReference>
<gene>
    <name evidence="3" type="ORF">LD004_17700</name>
    <name evidence="2" type="ORF">LDZ35_05165</name>
</gene>
<dbReference type="AlphaFoldDB" id="A0AAP2LVP8"/>
<evidence type="ECO:0000256" key="1">
    <source>
        <dbReference type="SAM" id="Phobius"/>
    </source>
</evidence>
<name>A0AAP2LVP8_9BACE</name>
<evidence type="ECO:0000313" key="2">
    <source>
        <dbReference type="EMBL" id="MCA4522601.1"/>
    </source>
</evidence>
<dbReference type="Proteomes" id="UP001197958">
    <property type="component" value="Unassembled WGS sequence"/>
</dbReference>
<dbReference type="EMBL" id="JAIWYE010000031">
    <property type="protein sequence ID" value="MCA4705440.1"/>
    <property type="molecule type" value="Genomic_DNA"/>
</dbReference>
<protein>
    <submittedName>
        <fullName evidence="2">WG repeat-containing protein</fullName>
    </submittedName>
</protein>
<organism evidence="2 4">
    <name type="scientific">Bacteroides xylanisolvens</name>
    <dbReference type="NCBI Taxonomy" id="371601"/>
    <lineage>
        <taxon>Bacteria</taxon>
        <taxon>Pseudomonadati</taxon>
        <taxon>Bacteroidota</taxon>
        <taxon>Bacteroidia</taxon>
        <taxon>Bacteroidales</taxon>
        <taxon>Bacteroidaceae</taxon>
        <taxon>Bacteroides</taxon>
    </lineage>
</organism>
<sequence length="406" mass="46624">MRRKENENEDNINEKGFHSVLAWVDRPPRWHCQLVYGILGMRDDSKYGKILRRTVGSCFAFLMLLLAIAAGWDFCRTACYRLEVNKHFDGSYYDTQYISRNVTYYTYYDEDGFLKTADGKKTITGIRWIAKPLGMDSLICYSDGKKRGYFNMFTGKPVIEPKYSHAWIFSDGLALVDDGGWIKFIDASGKVVIDPQIPYIPGAEGYVFHKNRCIVHNERRDRFGLLDKQGKWVLQPEYFSIESSGNFWVVDNGEGKSVLDSTLNTVIPFTKGQIWVSSEYISVTLSNHIIQRYDHSGEIINDFYINDVSYMTYESDELRYSTSKNYNEEGTLTSETENIEPLPVEKMAKCRRYEAESGWYGLMTADGKVITPPSYCSIQAIGYDMYLCKDNDEDGVILNGKGERIS</sequence>
<comment type="caution">
    <text evidence="2">The sequence shown here is derived from an EMBL/GenBank/DDBJ whole genome shotgun (WGS) entry which is preliminary data.</text>
</comment>
<dbReference type="Pfam" id="PF14903">
    <property type="entry name" value="WG_beta_rep"/>
    <property type="match status" value="2"/>
</dbReference>
<evidence type="ECO:0000313" key="4">
    <source>
        <dbReference type="Proteomes" id="UP001197958"/>
    </source>
</evidence>
<dbReference type="PANTHER" id="PTHR37841:SF1">
    <property type="entry name" value="DUF3298 DOMAIN-CONTAINING PROTEIN"/>
    <property type="match status" value="1"/>
</dbReference>
<keyword evidence="1" id="KW-1133">Transmembrane helix</keyword>
<dbReference type="EMBL" id="JAIWWW010000009">
    <property type="protein sequence ID" value="MCA4522601.1"/>
    <property type="molecule type" value="Genomic_DNA"/>
</dbReference>
<keyword evidence="1" id="KW-0812">Transmembrane</keyword>
<proteinExistence type="predicted"/>
<keyword evidence="1" id="KW-0472">Membrane</keyword>
<dbReference type="Proteomes" id="UP001198461">
    <property type="component" value="Unassembled WGS sequence"/>
</dbReference>
<evidence type="ECO:0000313" key="3">
    <source>
        <dbReference type="EMBL" id="MCA4705440.1"/>
    </source>
</evidence>
<dbReference type="RefSeq" id="WP_225449533.1">
    <property type="nucleotide sequence ID" value="NZ_CP183042.1"/>
</dbReference>
<accession>A0AAP2LVP8</accession>
<dbReference type="PANTHER" id="PTHR37841">
    <property type="entry name" value="GLR2918 PROTEIN"/>
    <property type="match status" value="1"/>
</dbReference>
<feature type="transmembrane region" description="Helical" evidence="1">
    <location>
        <begin position="50"/>
        <end position="72"/>
    </location>
</feature>
<reference evidence="2" key="1">
    <citation type="submission" date="2023-08" db="EMBL/GenBank/DDBJ databases">
        <title>Mucin Metabolism Genes Underlie the Key Renovations of Bacteroides xylanisolvens Genomes in Captive Great Apes.</title>
        <authorList>
            <person name="Nishida A.H."/>
        </authorList>
    </citation>
    <scope>NUCLEOTIDE SEQUENCE</scope>
    <source>
        <strain evidence="3">P13.H9</strain>
        <strain evidence="2">P19.10B</strain>
    </source>
</reference>